<comment type="caution">
    <text evidence="1">The sequence shown here is derived from an EMBL/GenBank/DDBJ whole genome shotgun (WGS) entry which is preliminary data.</text>
</comment>
<evidence type="ECO:0000313" key="2">
    <source>
        <dbReference type="Proteomes" id="UP001313282"/>
    </source>
</evidence>
<protein>
    <submittedName>
        <fullName evidence="1">Uncharacterized protein</fullName>
    </submittedName>
</protein>
<sequence length="83" mass="9591">MLPQMDNYESKALNSIYGPDLLNGRCGSHFYVSCVLQKDQLRIVTYLCPRTLDQEAQAVQKRRDMAQISLLARVRDLQTKFLN</sequence>
<keyword evidence="2" id="KW-1185">Reference proteome</keyword>
<reference evidence="1 2" key="1">
    <citation type="submission" date="2019-10" db="EMBL/GenBank/DDBJ databases">
        <authorList>
            <person name="Palmer J.M."/>
        </authorList>
    </citation>
    <scope>NUCLEOTIDE SEQUENCE [LARGE SCALE GENOMIC DNA]</scope>
    <source>
        <strain evidence="1 2">TWF718</strain>
    </source>
</reference>
<dbReference type="AlphaFoldDB" id="A0AAN8MZR5"/>
<organism evidence="1 2">
    <name type="scientific">Orbilia javanica</name>
    <dbReference type="NCBI Taxonomy" id="47235"/>
    <lineage>
        <taxon>Eukaryota</taxon>
        <taxon>Fungi</taxon>
        <taxon>Dikarya</taxon>
        <taxon>Ascomycota</taxon>
        <taxon>Pezizomycotina</taxon>
        <taxon>Orbiliomycetes</taxon>
        <taxon>Orbiliales</taxon>
        <taxon>Orbiliaceae</taxon>
        <taxon>Orbilia</taxon>
    </lineage>
</organism>
<accession>A0AAN8MZR5</accession>
<dbReference type="Proteomes" id="UP001313282">
    <property type="component" value="Unassembled WGS sequence"/>
</dbReference>
<proteinExistence type="predicted"/>
<gene>
    <name evidence="1" type="ORF">TWF718_005956</name>
</gene>
<evidence type="ECO:0000313" key="1">
    <source>
        <dbReference type="EMBL" id="KAK6348142.1"/>
    </source>
</evidence>
<dbReference type="EMBL" id="JAVHNR010000003">
    <property type="protein sequence ID" value="KAK6348142.1"/>
    <property type="molecule type" value="Genomic_DNA"/>
</dbReference>
<name>A0AAN8MZR5_9PEZI</name>